<feature type="domain" description="DNA-directed DNA polymerase family B mitochondria/virus" evidence="10">
    <location>
        <begin position="243"/>
        <end position="344"/>
    </location>
</feature>
<reference evidence="11 12" key="1">
    <citation type="journal article" date="2018" name="BMC Genomics">
        <title>Comparative genome analyses reveal sequence features reflecting distinct modes of host-adaptation between dicot and monocot powdery mildew.</title>
        <authorList>
            <person name="Wu Y."/>
            <person name="Ma X."/>
            <person name="Pan Z."/>
            <person name="Kale S.D."/>
            <person name="Song Y."/>
            <person name="King H."/>
            <person name="Zhang Q."/>
            <person name="Presley C."/>
            <person name="Deng X."/>
            <person name="Wei C.I."/>
            <person name="Xiao S."/>
        </authorList>
    </citation>
    <scope>NUCLEOTIDE SEQUENCE [LARGE SCALE GENOMIC DNA]</scope>
    <source>
        <strain evidence="11">UMSG1</strain>
    </source>
</reference>
<comment type="caution">
    <text evidence="11">The sequence shown here is derived from an EMBL/GenBank/DDBJ whole genome shotgun (WGS) entry which is preliminary data.</text>
</comment>
<evidence type="ECO:0000313" key="12">
    <source>
        <dbReference type="Proteomes" id="UP000285326"/>
    </source>
</evidence>
<evidence type="ECO:0000256" key="5">
    <source>
        <dbReference type="ARBA" id="ARBA00022695"/>
    </source>
</evidence>
<gene>
    <name evidence="11" type="ORF">GcM1_226063</name>
</gene>
<dbReference type="Proteomes" id="UP000285326">
    <property type="component" value="Unassembled WGS sequence"/>
</dbReference>
<feature type="domain" description="DNA-directed DNA polymerase family B mitochondria/virus" evidence="10">
    <location>
        <begin position="107"/>
        <end position="227"/>
    </location>
</feature>
<protein>
    <recommendedName>
        <fullName evidence="3">Probable DNA polymerase</fullName>
        <ecNumber evidence="2">2.7.7.7</ecNumber>
    </recommendedName>
</protein>
<evidence type="ECO:0000256" key="4">
    <source>
        <dbReference type="ARBA" id="ARBA00022679"/>
    </source>
</evidence>
<evidence type="ECO:0000256" key="7">
    <source>
        <dbReference type="ARBA" id="ARBA00022932"/>
    </source>
</evidence>
<dbReference type="InterPro" id="IPR004868">
    <property type="entry name" value="DNA-dir_DNA_pol_B_mt/vir"/>
</dbReference>
<dbReference type="GO" id="GO:0003887">
    <property type="term" value="F:DNA-directed DNA polymerase activity"/>
    <property type="evidence" value="ECO:0007669"/>
    <property type="project" value="UniProtKB-KW"/>
</dbReference>
<name>A0A420IPU8_9PEZI</name>
<dbReference type="EC" id="2.7.7.7" evidence="2"/>
<evidence type="ECO:0000313" key="11">
    <source>
        <dbReference type="EMBL" id="RKF76578.1"/>
    </source>
</evidence>
<dbReference type="EMBL" id="MCBS01022632">
    <property type="protein sequence ID" value="RKF76578.1"/>
    <property type="molecule type" value="Genomic_DNA"/>
</dbReference>
<keyword evidence="7" id="KW-0239">DNA-directed DNA polymerase</keyword>
<evidence type="ECO:0000256" key="3">
    <source>
        <dbReference type="ARBA" id="ARBA00014385"/>
    </source>
</evidence>
<sequence>MTIKDELLNRSDLTTFKRTIFENKKTLVYCIEKGEVVFFTEKIRCGFIKPIGKVALNLDHRKIMTLDLETRALQKNHENLINKNTLSLIPTVMSIYDEEMMDGFRTIMKRKYDGYKIYTHNFSYFDSIFIIDVLSRLGEVKPIMRDNKILKLTFKFSLPNSKRKHTLYFMDSLLMLPNSLDKLSKSFNINNKKSIFPHLFLENPNISLNYRGVCPDYCYFPKAFTDDFKHIEYLKYACQFDNKDYFGGLTDVYKPIGTNIRSYDINSLYPHSMKSYPMPTGTPRYVKGSLENIKKYIGGSDKIPFGFYYVNVKAPDNLDKPFLPTRIGTGNGVRTVSPIGSWSG</sequence>
<dbReference type="InterPro" id="IPR043502">
    <property type="entry name" value="DNA/RNA_pol_sf"/>
</dbReference>
<dbReference type="Pfam" id="PF03175">
    <property type="entry name" value="DNA_pol_B_2"/>
    <property type="match status" value="2"/>
</dbReference>
<dbReference type="InterPro" id="IPR012337">
    <property type="entry name" value="RNaseH-like_sf"/>
</dbReference>
<accession>A0A420IPU8</accession>
<comment type="catalytic activity">
    <reaction evidence="9">
        <text>DNA(n) + a 2'-deoxyribonucleoside 5'-triphosphate = DNA(n+1) + diphosphate</text>
        <dbReference type="Rhea" id="RHEA:22508"/>
        <dbReference type="Rhea" id="RHEA-COMP:17339"/>
        <dbReference type="Rhea" id="RHEA-COMP:17340"/>
        <dbReference type="ChEBI" id="CHEBI:33019"/>
        <dbReference type="ChEBI" id="CHEBI:61560"/>
        <dbReference type="ChEBI" id="CHEBI:173112"/>
        <dbReference type="EC" id="2.7.7.7"/>
    </reaction>
</comment>
<dbReference type="AlphaFoldDB" id="A0A420IPU8"/>
<keyword evidence="6" id="KW-0235">DNA replication</keyword>
<dbReference type="GO" id="GO:0000166">
    <property type="term" value="F:nucleotide binding"/>
    <property type="evidence" value="ECO:0007669"/>
    <property type="project" value="InterPro"/>
</dbReference>
<keyword evidence="8" id="KW-0238">DNA-binding</keyword>
<evidence type="ECO:0000259" key="10">
    <source>
        <dbReference type="Pfam" id="PF03175"/>
    </source>
</evidence>
<dbReference type="GO" id="GO:0006260">
    <property type="term" value="P:DNA replication"/>
    <property type="evidence" value="ECO:0007669"/>
    <property type="project" value="UniProtKB-KW"/>
</dbReference>
<dbReference type="PANTHER" id="PTHR33568:SF3">
    <property type="entry name" value="DNA-DIRECTED DNA POLYMERASE"/>
    <property type="match status" value="1"/>
</dbReference>
<proteinExistence type="inferred from homology"/>
<evidence type="ECO:0000256" key="6">
    <source>
        <dbReference type="ARBA" id="ARBA00022705"/>
    </source>
</evidence>
<dbReference type="SUPFAM" id="SSF56672">
    <property type="entry name" value="DNA/RNA polymerases"/>
    <property type="match status" value="1"/>
</dbReference>
<comment type="similarity">
    <text evidence="1">Belongs to the DNA polymerase type-B family.</text>
</comment>
<evidence type="ECO:0000256" key="2">
    <source>
        <dbReference type="ARBA" id="ARBA00012417"/>
    </source>
</evidence>
<keyword evidence="5" id="KW-0548">Nucleotidyltransferase</keyword>
<dbReference type="GO" id="GO:0003677">
    <property type="term" value="F:DNA binding"/>
    <property type="evidence" value="ECO:0007669"/>
    <property type="project" value="UniProtKB-KW"/>
</dbReference>
<evidence type="ECO:0000256" key="9">
    <source>
        <dbReference type="ARBA" id="ARBA00049244"/>
    </source>
</evidence>
<organism evidence="11 12">
    <name type="scientific">Golovinomyces cichoracearum</name>
    <dbReference type="NCBI Taxonomy" id="62708"/>
    <lineage>
        <taxon>Eukaryota</taxon>
        <taxon>Fungi</taxon>
        <taxon>Dikarya</taxon>
        <taxon>Ascomycota</taxon>
        <taxon>Pezizomycotina</taxon>
        <taxon>Leotiomycetes</taxon>
        <taxon>Erysiphales</taxon>
        <taxon>Erysiphaceae</taxon>
        <taxon>Golovinomyces</taxon>
    </lineage>
</organism>
<dbReference type="PANTHER" id="PTHR33568">
    <property type="entry name" value="DNA POLYMERASE"/>
    <property type="match status" value="1"/>
</dbReference>
<keyword evidence="4" id="KW-0808">Transferase</keyword>
<dbReference type="InterPro" id="IPR036397">
    <property type="entry name" value="RNaseH_sf"/>
</dbReference>
<evidence type="ECO:0000256" key="8">
    <source>
        <dbReference type="ARBA" id="ARBA00023125"/>
    </source>
</evidence>
<evidence type="ECO:0000256" key="1">
    <source>
        <dbReference type="ARBA" id="ARBA00005755"/>
    </source>
</evidence>
<dbReference type="Gene3D" id="3.30.420.10">
    <property type="entry name" value="Ribonuclease H-like superfamily/Ribonuclease H"/>
    <property type="match status" value="1"/>
</dbReference>
<dbReference type="SUPFAM" id="SSF53098">
    <property type="entry name" value="Ribonuclease H-like"/>
    <property type="match status" value="1"/>
</dbReference>